<keyword evidence="6" id="KW-0411">Iron-sulfur</keyword>
<dbReference type="Proteomes" id="UP000321721">
    <property type="component" value="Unassembled WGS sequence"/>
</dbReference>
<dbReference type="GO" id="GO:0046872">
    <property type="term" value="F:metal ion binding"/>
    <property type="evidence" value="ECO:0007669"/>
    <property type="project" value="UniProtKB-KW"/>
</dbReference>
<dbReference type="SUPFAM" id="SSF54862">
    <property type="entry name" value="4Fe-4S ferredoxins"/>
    <property type="match status" value="1"/>
</dbReference>
<dbReference type="Pfam" id="PF11614">
    <property type="entry name" value="FixG_C"/>
    <property type="match status" value="1"/>
</dbReference>
<evidence type="ECO:0000256" key="2">
    <source>
        <dbReference type="ARBA" id="ARBA00022485"/>
    </source>
</evidence>
<gene>
    <name evidence="9" type="primary">ccoG</name>
    <name evidence="9" type="ORF">FRY74_02165</name>
</gene>
<dbReference type="InterPro" id="IPR014116">
    <property type="entry name" value="Cyt_c_oxidase_cbb3_FixG"/>
</dbReference>
<dbReference type="Pfam" id="PF12801">
    <property type="entry name" value="Fer4_5"/>
    <property type="match status" value="1"/>
</dbReference>
<sequence length="473" mass="54574">MENNKTKDEDSFRDRITTVDDEGQRKWLFPKKPKGKFFNYRTYLSYVLLLFLFGIPWVKIDGEPLLMINVITRKFVLFGQVFWPQDFHLFGLIMITMVIFIVLFTTVFGRIFCGWFCPQTIFMEMVYRKIEYWIDGDYKQQIKLKNQAWNFDKIWRRALKYTLFYFIAVAIAHTFLAYIIGSDELINIQTSPIKEHMGGFIAILAFSWVFFFVFAWFREQVCLIVCPYGRLQGVMLDRNSLVVAYDYIRGEGKKGRAKFKKNEARAEVGKGDCIDCNQCVDVCPTGIDIRNGTQLECINCTACMDACDFMMEKTNQEQGLIRIDSENAIANGTKNRFTTRSKAYSIILVLLVAVIIFLFTLRGSLEASILRTPGMMFQEQEGGYITNLYNVKVVNKSNKELDLTFKLLNVKGSIEMVGTDTLTINKGESNQQAFFVKIHKDDLIAKKTALVIGVFEGDKLLEEDKTNFLGPNK</sequence>
<accession>A0A5C6RZE8</accession>
<evidence type="ECO:0000259" key="8">
    <source>
        <dbReference type="PROSITE" id="PS51379"/>
    </source>
</evidence>
<keyword evidence="4" id="KW-0249">Electron transport</keyword>
<dbReference type="InterPro" id="IPR013783">
    <property type="entry name" value="Ig-like_fold"/>
</dbReference>
<dbReference type="AlphaFoldDB" id="A0A5C6RZE8"/>
<keyword evidence="5" id="KW-0408">Iron</keyword>
<dbReference type="EMBL" id="VOOS01000001">
    <property type="protein sequence ID" value="TXB67010.1"/>
    <property type="molecule type" value="Genomic_DNA"/>
</dbReference>
<evidence type="ECO:0000313" key="10">
    <source>
        <dbReference type="Proteomes" id="UP000321721"/>
    </source>
</evidence>
<dbReference type="RefSeq" id="WP_147098157.1">
    <property type="nucleotide sequence ID" value="NZ_VOOS01000001.1"/>
</dbReference>
<feature type="transmembrane region" description="Helical" evidence="7">
    <location>
        <begin position="200"/>
        <end position="217"/>
    </location>
</feature>
<keyword evidence="2" id="KW-0004">4Fe-4S</keyword>
<reference evidence="9 10" key="1">
    <citation type="submission" date="2019-08" db="EMBL/GenBank/DDBJ databases">
        <title>Genome of Vicingus serpentipes NCIMB 15042.</title>
        <authorList>
            <person name="Bowman J.P."/>
        </authorList>
    </citation>
    <scope>NUCLEOTIDE SEQUENCE [LARGE SCALE GENOMIC DNA]</scope>
    <source>
        <strain evidence="9 10">NCIMB 15042</strain>
    </source>
</reference>
<evidence type="ECO:0000256" key="6">
    <source>
        <dbReference type="ARBA" id="ARBA00023014"/>
    </source>
</evidence>
<comment type="caution">
    <text evidence="9">The sequence shown here is derived from an EMBL/GenBank/DDBJ whole genome shotgun (WGS) entry which is preliminary data.</text>
</comment>
<feature type="transmembrane region" description="Helical" evidence="7">
    <location>
        <begin position="40"/>
        <end position="58"/>
    </location>
</feature>
<dbReference type="PROSITE" id="PS51379">
    <property type="entry name" value="4FE4S_FER_2"/>
    <property type="match status" value="1"/>
</dbReference>
<keyword evidence="7" id="KW-0472">Membrane</keyword>
<evidence type="ECO:0000313" key="9">
    <source>
        <dbReference type="EMBL" id="TXB67010.1"/>
    </source>
</evidence>
<dbReference type="Pfam" id="PF13746">
    <property type="entry name" value="Fer4_18"/>
    <property type="match status" value="1"/>
</dbReference>
<dbReference type="PANTHER" id="PTHR30176:SF3">
    <property type="entry name" value="FERREDOXIN-TYPE PROTEIN NAPH"/>
    <property type="match status" value="1"/>
</dbReference>
<keyword evidence="10" id="KW-1185">Reference proteome</keyword>
<evidence type="ECO:0000256" key="4">
    <source>
        <dbReference type="ARBA" id="ARBA00022982"/>
    </source>
</evidence>
<dbReference type="PANTHER" id="PTHR30176">
    <property type="entry name" value="FERREDOXIN-TYPE PROTEIN NAPH"/>
    <property type="match status" value="1"/>
</dbReference>
<keyword evidence="1" id="KW-0813">Transport</keyword>
<dbReference type="InterPro" id="IPR017896">
    <property type="entry name" value="4Fe4S_Fe-S-bd"/>
</dbReference>
<feature type="transmembrane region" description="Helical" evidence="7">
    <location>
        <begin position="163"/>
        <end position="180"/>
    </location>
</feature>
<evidence type="ECO:0000256" key="7">
    <source>
        <dbReference type="SAM" id="Phobius"/>
    </source>
</evidence>
<dbReference type="OrthoDB" id="9811700at2"/>
<organism evidence="9 10">
    <name type="scientific">Vicingus serpentipes</name>
    <dbReference type="NCBI Taxonomy" id="1926625"/>
    <lineage>
        <taxon>Bacteria</taxon>
        <taxon>Pseudomonadati</taxon>
        <taxon>Bacteroidota</taxon>
        <taxon>Flavobacteriia</taxon>
        <taxon>Flavobacteriales</taxon>
        <taxon>Vicingaceae</taxon>
        <taxon>Vicingus</taxon>
    </lineage>
</organism>
<dbReference type="InterPro" id="IPR051684">
    <property type="entry name" value="Electron_Trans/Redox"/>
</dbReference>
<name>A0A5C6RZE8_9FLAO</name>
<feature type="domain" description="4Fe-4S ferredoxin-type" evidence="8">
    <location>
        <begin position="264"/>
        <end position="292"/>
    </location>
</feature>
<feature type="transmembrane region" description="Helical" evidence="7">
    <location>
        <begin position="343"/>
        <end position="361"/>
    </location>
</feature>
<dbReference type="PROSITE" id="PS00198">
    <property type="entry name" value="4FE4S_FER_1"/>
    <property type="match status" value="1"/>
</dbReference>
<dbReference type="GO" id="GO:0051539">
    <property type="term" value="F:4 iron, 4 sulfur cluster binding"/>
    <property type="evidence" value="ECO:0007669"/>
    <property type="project" value="UniProtKB-KW"/>
</dbReference>
<protein>
    <submittedName>
        <fullName evidence="9">Cytochrome c oxidase accessory protein CcoG</fullName>
    </submittedName>
</protein>
<evidence type="ECO:0000256" key="1">
    <source>
        <dbReference type="ARBA" id="ARBA00022448"/>
    </source>
</evidence>
<evidence type="ECO:0000256" key="5">
    <source>
        <dbReference type="ARBA" id="ARBA00023004"/>
    </source>
</evidence>
<dbReference type="InterPro" id="IPR017900">
    <property type="entry name" value="4Fe4S_Fe_S_CS"/>
</dbReference>
<evidence type="ECO:0000256" key="3">
    <source>
        <dbReference type="ARBA" id="ARBA00022723"/>
    </source>
</evidence>
<proteinExistence type="predicted"/>
<dbReference type="Gene3D" id="2.60.40.10">
    <property type="entry name" value="Immunoglobulins"/>
    <property type="match status" value="1"/>
</dbReference>
<keyword evidence="7" id="KW-0812">Transmembrane</keyword>
<keyword evidence="7" id="KW-1133">Transmembrane helix</keyword>
<feature type="transmembrane region" description="Helical" evidence="7">
    <location>
        <begin position="89"/>
        <end position="113"/>
    </location>
</feature>
<dbReference type="NCBIfam" id="TIGR02745">
    <property type="entry name" value="ccoG_rdxA_fixG"/>
    <property type="match status" value="1"/>
</dbReference>
<dbReference type="InterPro" id="IPR032879">
    <property type="entry name" value="FixG_C"/>
</dbReference>
<keyword evidence="3" id="KW-0479">Metal-binding</keyword>
<dbReference type="GO" id="GO:0005886">
    <property type="term" value="C:plasma membrane"/>
    <property type="evidence" value="ECO:0007669"/>
    <property type="project" value="TreeGrafter"/>
</dbReference>
<dbReference type="Gene3D" id="3.30.70.20">
    <property type="match status" value="1"/>
</dbReference>